<dbReference type="PANTHER" id="PTHR10971">
    <property type="entry name" value="MRNA EXPORT FACTOR AND BUB3"/>
    <property type="match status" value="1"/>
</dbReference>
<keyword evidence="2" id="KW-0677">Repeat</keyword>
<comment type="caution">
    <text evidence="4">The sequence shown here is derived from an EMBL/GenBank/DDBJ whole genome shotgun (WGS) entry which is preliminary data.</text>
</comment>
<dbReference type="Gene3D" id="2.130.10.10">
    <property type="entry name" value="YVTN repeat-like/Quinoprotein amine dehydrogenase"/>
    <property type="match status" value="1"/>
</dbReference>
<dbReference type="InterPro" id="IPR020472">
    <property type="entry name" value="WD40_PAC1"/>
</dbReference>
<dbReference type="PRINTS" id="PR00320">
    <property type="entry name" value="GPROTEINBRPT"/>
</dbReference>
<evidence type="ECO:0000313" key="5">
    <source>
        <dbReference type="Proteomes" id="UP000815325"/>
    </source>
</evidence>
<dbReference type="PROSITE" id="PS50294">
    <property type="entry name" value="WD_REPEATS_REGION"/>
    <property type="match status" value="1"/>
</dbReference>
<protein>
    <submittedName>
        <fullName evidence="4">WD40-repeat-containing domain protein</fullName>
    </submittedName>
</protein>
<keyword evidence="5" id="KW-1185">Reference proteome</keyword>
<organism evidence="4 5">
    <name type="scientific">Dunaliella salina</name>
    <name type="common">Green alga</name>
    <name type="synonym">Protococcus salinus</name>
    <dbReference type="NCBI Taxonomy" id="3046"/>
    <lineage>
        <taxon>Eukaryota</taxon>
        <taxon>Viridiplantae</taxon>
        <taxon>Chlorophyta</taxon>
        <taxon>core chlorophytes</taxon>
        <taxon>Chlorophyceae</taxon>
        <taxon>CS clade</taxon>
        <taxon>Chlamydomonadales</taxon>
        <taxon>Dunaliellaceae</taxon>
        <taxon>Dunaliella</taxon>
    </lineage>
</organism>
<reference evidence="4" key="1">
    <citation type="submission" date="2017-08" db="EMBL/GenBank/DDBJ databases">
        <authorList>
            <person name="Polle J.E."/>
            <person name="Barry K."/>
            <person name="Cushman J."/>
            <person name="Schmutz J."/>
            <person name="Tran D."/>
            <person name="Hathwaick L.T."/>
            <person name="Yim W.C."/>
            <person name="Jenkins J."/>
            <person name="Mckie-Krisberg Z.M."/>
            <person name="Prochnik S."/>
            <person name="Lindquist E."/>
            <person name="Dockter R.B."/>
            <person name="Adam C."/>
            <person name="Molina H."/>
            <person name="Bunkerborg J."/>
            <person name="Jin E."/>
            <person name="Buchheim M."/>
            <person name="Magnuson J."/>
        </authorList>
    </citation>
    <scope>NUCLEOTIDE SEQUENCE</scope>
    <source>
        <strain evidence="4">CCAP 19/18</strain>
    </source>
</reference>
<dbReference type="InterPro" id="IPR036322">
    <property type="entry name" value="WD40_repeat_dom_sf"/>
</dbReference>
<accession>A0ABQ7GB39</accession>
<evidence type="ECO:0000256" key="2">
    <source>
        <dbReference type="ARBA" id="ARBA00022737"/>
    </source>
</evidence>
<dbReference type="SMART" id="SM00320">
    <property type="entry name" value="WD40"/>
    <property type="match status" value="5"/>
</dbReference>
<feature type="repeat" description="WD" evidence="3">
    <location>
        <begin position="91"/>
        <end position="123"/>
    </location>
</feature>
<evidence type="ECO:0000256" key="3">
    <source>
        <dbReference type="PROSITE-ProRule" id="PRU00221"/>
    </source>
</evidence>
<name>A0ABQ7GB39_DUNSA</name>
<dbReference type="PROSITE" id="PS50082">
    <property type="entry name" value="WD_REPEATS_2"/>
    <property type="match status" value="1"/>
</dbReference>
<dbReference type="Proteomes" id="UP000815325">
    <property type="component" value="Unassembled WGS sequence"/>
</dbReference>
<dbReference type="EMBL" id="MU069921">
    <property type="protein sequence ID" value="KAF5831788.1"/>
    <property type="molecule type" value="Genomic_DNA"/>
</dbReference>
<dbReference type="SUPFAM" id="SSF50978">
    <property type="entry name" value="WD40 repeat-like"/>
    <property type="match status" value="1"/>
</dbReference>
<dbReference type="InterPro" id="IPR015943">
    <property type="entry name" value="WD40/YVTN_repeat-like_dom_sf"/>
</dbReference>
<keyword evidence="1 3" id="KW-0853">WD repeat</keyword>
<evidence type="ECO:0000256" key="1">
    <source>
        <dbReference type="ARBA" id="ARBA00022574"/>
    </source>
</evidence>
<gene>
    <name evidence="4" type="ORF">DUNSADRAFT_12574</name>
</gene>
<dbReference type="InterPro" id="IPR001680">
    <property type="entry name" value="WD40_rpt"/>
</dbReference>
<evidence type="ECO:0000313" key="4">
    <source>
        <dbReference type="EMBL" id="KAF5831788.1"/>
    </source>
</evidence>
<dbReference type="Pfam" id="PF00400">
    <property type="entry name" value="WD40"/>
    <property type="match status" value="3"/>
</dbReference>
<proteinExistence type="predicted"/>
<sequence length="337" mass="37115">MANALGDLLPAPPTDGITQLKFSQFTNTLLASSWDKTIRLYDGERRIPLATYPQSAPVLDISFPDDGTVFAGALDGTVSRLQLPSGQRTLLGLHDAPVRCVTYLPDRGLVVSGSWDQTLKLWDPRAPNPLIKTIGPLPGKVYTMSCSQNKLVVGTSRRFVLIYDTRKLEYGAAEQQRESSLKYQTRTIATYPDGRGYALGSVEGRVAMELFDLSPEVQAGKYAFKCHRRVEENKGEVVYPVHCIAYNSVFGTFGTGGGDGVINIWDGDNKKRLFQVSRYPTSVSAMSFSRDSRFLAVASSYAYEKGDIPHEPDQIYIRPVDAAEVRPKAKQAPKPAV</sequence>